<evidence type="ECO:0000313" key="10">
    <source>
        <dbReference type="EMBL" id="MBL0886525.1"/>
    </source>
</evidence>
<dbReference type="Proteomes" id="UP000675409">
    <property type="component" value="Unassembled WGS sequence"/>
</dbReference>
<gene>
    <name evidence="10" type="ORF">HGK34_09620</name>
</gene>
<accession>A0ABS1LJV0</accession>
<evidence type="ECO:0000256" key="1">
    <source>
        <dbReference type="ARBA" id="ARBA00004651"/>
    </source>
</evidence>
<dbReference type="InterPro" id="IPR000515">
    <property type="entry name" value="MetI-like"/>
</dbReference>
<feature type="transmembrane region" description="Helical" evidence="7">
    <location>
        <begin position="47"/>
        <end position="65"/>
    </location>
</feature>
<keyword evidence="2 7" id="KW-0813">Transport</keyword>
<organism evidence="10 11">
    <name type="scientific">Myceligenerans indicum</name>
    <dbReference type="NCBI Taxonomy" id="2593663"/>
    <lineage>
        <taxon>Bacteria</taxon>
        <taxon>Bacillati</taxon>
        <taxon>Actinomycetota</taxon>
        <taxon>Actinomycetes</taxon>
        <taxon>Micrococcales</taxon>
        <taxon>Promicromonosporaceae</taxon>
        <taxon>Myceligenerans</taxon>
    </lineage>
</organism>
<evidence type="ECO:0000313" key="11">
    <source>
        <dbReference type="Proteomes" id="UP000675409"/>
    </source>
</evidence>
<comment type="subcellular location">
    <subcellularLocation>
        <location evidence="1 7">Cell membrane</location>
        <topology evidence="1 7">Multi-pass membrane protein</topology>
    </subcellularLocation>
</comment>
<dbReference type="Gene3D" id="1.10.3720.10">
    <property type="entry name" value="MetI-like"/>
    <property type="match status" value="1"/>
</dbReference>
<keyword evidence="3" id="KW-1003">Cell membrane</keyword>
<evidence type="ECO:0000256" key="5">
    <source>
        <dbReference type="ARBA" id="ARBA00022989"/>
    </source>
</evidence>
<protein>
    <submittedName>
        <fullName evidence="10">Amino acid ABC transporter permease</fullName>
    </submittedName>
</protein>
<evidence type="ECO:0000256" key="6">
    <source>
        <dbReference type="ARBA" id="ARBA00023136"/>
    </source>
</evidence>
<evidence type="ECO:0000256" key="3">
    <source>
        <dbReference type="ARBA" id="ARBA00022475"/>
    </source>
</evidence>
<feature type="transmembrane region" description="Helical" evidence="7">
    <location>
        <begin position="237"/>
        <end position="258"/>
    </location>
</feature>
<feature type="transmembrane region" description="Helical" evidence="7">
    <location>
        <begin position="20"/>
        <end position="40"/>
    </location>
</feature>
<feature type="transmembrane region" description="Helical" evidence="7">
    <location>
        <begin position="106"/>
        <end position="127"/>
    </location>
</feature>
<dbReference type="EMBL" id="JABBYC010000012">
    <property type="protein sequence ID" value="MBL0886525.1"/>
    <property type="molecule type" value="Genomic_DNA"/>
</dbReference>
<dbReference type="RefSeq" id="WP_201846552.1">
    <property type="nucleotide sequence ID" value="NZ_JABBYC010000012.1"/>
</dbReference>
<dbReference type="CDD" id="cd06261">
    <property type="entry name" value="TM_PBP2"/>
    <property type="match status" value="1"/>
</dbReference>
<dbReference type="InterPro" id="IPR043429">
    <property type="entry name" value="ArtM/GltK/GlnP/TcyL/YhdX-like"/>
</dbReference>
<dbReference type="PROSITE" id="PS50928">
    <property type="entry name" value="ABC_TM1"/>
    <property type="match status" value="1"/>
</dbReference>
<evidence type="ECO:0000256" key="8">
    <source>
        <dbReference type="SAM" id="MobiDB-lite"/>
    </source>
</evidence>
<feature type="transmembrane region" description="Helical" evidence="7">
    <location>
        <begin position="71"/>
        <end position="94"/>
    </location>
</feature>
<feature type="transmembrane region" description="Helical" evidence="7">
    <location>
        <begin position="139"/>
        <end position="158"/>
    </location>
</feature>
<dbReference type="NCBIfam" id="TIGR01726">
    <property type="entry name" value="HEQRo_perm_3TM"/>
    <property type="match status" value="1"/>
</dbReference>
<feature type="domain" description="ABC transmembrane type-1" evidence="9">
    <location>
        <begin position="68"/>
        <end position="258"/>
    </location>
</feature>
<evidence type="ECO:0000256" key="7">
    <source>
        <dbReference type="RuleBase" id="RU363032"/>
    </source>
</evidence>
<reference evidence="10 11" key="1">
    <citation type="journal article" date="2021" name="Arch. Microbiol.">
        <title>Myceligenerans indicum sp. nov., an actinobacterium isolated from mangrove sediment of Sundarbans, India.</title>
        <authorList>
            <person name="Asha K."/>
            <person name="Bhadury P."/>
        </authorList>
    </citation>
    <scope>NUCLEOTIDE SEQUENCE [LARGE SCALE GENOMIC DNA]</scope>
    <source>
        <strain evidence="10 11">I2</strain>
    </source>
</reference>
<keyword evidence="4 7" id="KW-0812">Transmembrane</keyword>
<keyword evidence="11" id="KW-1185">Reference proteome</keyword>
<evidence type="ECO:0000256" key="4">
    <source>
        <dbReference type="ARBA" id="ARBA00022692"/>
    </source>
</evidence>
<evidence type="ECO:0000259" key="9">
    <source>
        <dbReference type="PROSITE" id="PS50928"/>
    </source>
</evidence>
<dbReference type="SUPFAM" id="SSF161098">
    <property type="entry name" value="MetI-like"/>
    <property type="match status" value="1"/>
</dbReference>
<evidence type="ECO:0000256" key="2">
    <source>
        <dbReference type="ARBA" id="ARBA00022448"/>
    </source>
</evidence>
<name>A0ABS1LJV0_9MICO</name>
<dbReference type="PANTHER" id="PTHR30614">
    <property type="entry name" value="MEMBRANE COMPONENT OF AMINO ACID ABC TRANSPORTER"/>
    <property type="match status" value="1"/>
</dbReference>
<comment type="caution">
    <text evidence="10">The sequence shown here is derived from an EMBL/GenBank/DDBJ whole genome shotgun (WGS) entry which is preliminary data.</text>
</comment>
<dbReference type="PANTHER" id="PTHR30614:SF21">
    <property type="entry name" value="AMINO ACID ABC TRANSPORTER PERMEASE"/>
    <property type="match status" value="1"/>
</dbReference>
<keyword evidence="6 7" id="KW-0472">Membrane</keyword>
<dbReference type="InterPro" id="IPR010065">
    <property type="entry name" value="AA_ABC_transptr_permease_3TM"/>
</dbReference>
<dbReference type="Pfam" id="PF00528">
    <property type="entry name" value="BPD_transp_1"/>
    <property type="match status" value="1"/>
</dbReference>
<feature type="region of interest" description="Disordered" evidence="8">
    <location>
        <begin position="285"/>
        <end position="305"/>
    </location>
</feature>
<proteinExistence type="inferred from homology"/>
<comment type="similarity">
    <text evidence="7">Belongs to the binding-protein-dependent transport system permease family.</text>
</comment>
<keyword evidence="5 7" id="KW-1133">Transmembrane helix</keyword>
<dbReference type="InterPro" id="IPR035906">
    <property type="entry name" value="MetI-like_sf"/>
</dbReference>
<sequence>MSASVLFDAPGPRSRALTNLFNVLGALVFLALLGWVVYILQLKGQWSWTLWGPVFGSEFWLYYVWPGLQNTLRSAAFATVGAVVFGVVFGMGRLARNRLLRTASGAVVEFFRAMPVLLLMIFLNLAFARLMPQVEDRPFLAVVVALILYNGSVIAELVRSGVLNLPRGQGEAGLSVGLTEGQTLRSIQLPQALVAMLPALLSQLVVVLKDSALGQIIAYPELLRSVQRFASGNNNPLQALLVAAALFIVINWLLTVLAHRLARRLSSRTAGATRVVQTEAAVLPGGAATGVDGPDDGGPRPTAEP</sequence>